<evidence type="ECO:0000313" key="2">
    <source>
        <dbReference type="Proteomes" id="UP000198211"/>
    </source>
</evidence>
<dbReference type="EMBL" id="NBNE01000216">
    <property type="protein sequence ID" value="OWZ21516.1"/>
    <property type="molecule type" value="Genomic_DNA"/>
</dbReference>
<gene>
    <name evidence="1" type="ORF">PHMEG_0003932</name>
</gene>
<reference evidence="2" key="1">
    <citation type="submission" date="2017-03" db="EMBL/GenBank/DDBJ databases">
        <title>Phytopthora megakarya and P. palmivora, two closely related causual agents of cacao black pod achieved similar genome size and gene model numbers by different mechanisms.</title>
        <authorList>
            <person name="Ali S."/>
            <person name="Shao J."/>
            <person name="Larry D.J."/>
            <person name="Kronmiller B."/>
            <person name="Shen D."/>
            <person name="Strem M.D."/>
            <person name="Melnick R.L."/>
            <person name="Guiltinan M.J."/>
            <person name="Tyler B.M."/>
            <person name="Meinhardt L.W."/>
            <person name="Bailey B.A."/>
        </authorList>
    </citation>
    <scope>NUCLEOTIDE SEQUENCE [LARGE SCALE GENOMIC DNA]</scope>
    <source>
        <strain evidence="2">zdho120</strain>
    </source>
</reference>
<dbReference type="AlphaFoldDB" id="A0A225WV79"/>
<name>A0A225WV79_9STRA</name>
<sequence>MAENAPDTGTKSIGTPVLGDVDEHGIPLLIRHRNQDVFTPVWRLIHLLDISVPDPLDCDRLFTHICLVCADKLKTRDPTATSWKSHLMRQKTSSNAVKHMLRQLKTHPFSIETKKAKEDTTAARITAYDSNVASSGEVAPRAKKQRTIYGHFVVGDDELRILMVRWLLSAGLPYTVLENDEFLFMLRRLSNRPSLLVPARDTFYDFFDGEFQIFNKKVASSLLLEFSIVLQLPFVSMNIIGVTIIYINSKWRLMKLSLLAQPNSDGHASSVVADKIKTGIHSRLKFDIDEYARFTVSDTTPCARNVSEHFTNTDQVDCLMHLLRLCMLYALGLKENTRNDGKIVVTPGGEFKAGLRAIQKLRGLATFFSSPQRLARLKQLKDLYNLLAVNIEIDSKSRVGYAVTLMRRSVYNFFCVCKIFSYRSCG</sequence>
<accession>A0A225WV79</accession>
<comment type="caution">
    <text evidence="1">The sequence shown here is derived from an EMBL/GenBank/DDBJ whole genome shotgun (WGS) entry which is preliminary data.</text>
</comment>
<protein>
    <submittedName>
        <fullName evidence="1">Uncharacterized protein</fullName>
    </submittedName>
</protein>
<keyword evidence="2" id="KW-1185">Reference proteome</keyword>
<proteinExistence type="predicted"/>
<organism evidence="1 2">
    <name type="scientific">Phytophthora megakarya</name>
    <dbReference type="NCBI Taxonomy" id="4795"/>
    <lineage>
        <taxon>Eukaryota</taxon>
        <taxon>Sar</taxon>
        <taxon>Stramenopiles</taxon>
        <taxon>Oomycota</taxon>
        <taxon>Peronosporomycetes</taxon>
        <taxon>Peronosporales</taxon>
        <taxon>Peronosporaceae</taxon>
        <taxon>Phytophthora</taxon>
    </lineage>
</organism>
<evidence type="ECO:0000313" key="1">
    <source>
        <dbReference type="EMBL" id="OWZ21516.1"/>
    </source>
</evidence>
<dbReference type="Proteomes" id="UP000198211">
    <property type="component" value="Unassembled WGS sequence"/>
</dbReference>
<dbReference type="OrthoDB" id="112080at2759"/>